<comment type="subcellular location">
    <subcellularLocation>
        <location evidence="2">Cell membrane</location>
    </subcellularLocation>
</comment>
<dbReference type="GO" id="GO:0005886">
    <property type="term" value="C:plasma membrane"/>
    <property type="evidence" value="ECO:0007669"/>
    <property type="project" value="UniProtKB-SubCell"/>
</dbReference>
<gene>
    <name evidence="14" type="primary">mprB</name>
    <name evidence="14" type="ORF">Cba03nite_33090</name>
</gene>
<dbReference type="SUPFAM" id="SSF47384">
    <property type="entry name" value="Homodimeric domain of signal transducing histidine kinase"/>
    <property type="match status" value="1"/>
</dbReference>
<dbReference type="SMART" id="SM00387">
    <property type="entry name" value="HATPase_c"/>
    <property type="match status" value="1"/>
</dbReference>
<evidence type="ECO:0000259" key="12">
    <source>
        <dbReference type="PROSITE" id="PS50109"/>
    </source>
</evidence>
<evidence type="ECO:0000256" key="3">
    <source>
        <dbReference type="ARBA" id="ARBA00012438"/>
    </source>
</evidence>
<dbReference type="SMART" id="SM00304">
    <property type="entry name" value="HAMP"/>
    <property type="match status" value="1"/>
</dbReference>
<dbReference type="SUPFAM" id="SSF55874">
    <property type="entry name" value="ATPase domain of HSP90 chaperone/DNA topoisomerase II/histidine kinase"/>
    <property type="match status" value="1"/>
</dbReference>
<feature type="domain" description="HAMP" evidence="13">
    <location>
        <begin position="177"/>
        <end position="230"/>
    </location>
</feature>
<evidence type="ECO:0000256" key="11">
    <source>
        <dbReference type="SAM" id="Phobius"/>
    </source>
</evidence>
<evidence type="ECO:0000256" key="4">
    <source>
        <dbReference type="ARBA" id="ARBA00022553"/>
    </source>
</evidence>
<dbReference type="Pfam" id="PF00672">
    <property type="entry name" value="HAMP"/>
    <property type="match status" value="1"/>
</dbReference>
<feature type="domain" description="Histidine kinase" evidence="12">
    <location>
        <begin position="238"/>
        <end position="452"/>
    </location>
</feature>
<dbReference type="EMBL" id="BONF01000017">
    <property type="protein sequence ID" value="GIF81960.1"/>
    <property type="molecule type" value="Genomic_DNA"/>
</dbReference>
<evidence type="ECO:0000256" key="10">
    <source>
        <dbReference type="ARBA" id="ARBA00023136"/>
    </source>
</evidence>
<name>A0A8J3JN35_9ACTN</name>
<dbReference type="EC" id="2.7.13.3" evidence="3"/>
<reference evidence="14 15" key="1">
    <citation type="submission" date="2021-01" db="EMBL/GenBank/DDBJ databases">
        <title>Whole genome shotgun sequence of Catellatospora bangladeshensis NBRC 107357.</title>
        <authorList>
            <person name="Komaki H."/>
            <person name="Tamura T."/>
        </authorList>
    </citation>
    <scope>NUCLEOTIDE SEQUENCE [LARGE SCALE GENOMIC DNA]</scope>
    <source>
        <strain evidence="14 15">NBRC 107357</strain>
    </source>
</reference>
<evidence type="ECO:0000256" key="8">
    <source>
        <dbReference type="ARBA" id="ARBA00022989"/>
    </source>
</evidence>
<comment type="caution">
    <text evidence="14">The sequence shown here is derived from an EMBL/GenBank/DDBJ whole genome shotgun (WGS) entry which is preliminary data.</text>
</comment>
<evidence type="ECO:0000313" key="15">
    <source>
        <dbReference type="Proteomes" id="UP000601223"/>
    </source>
</evidence>
<keyword evidence="8 11" id="KW-1133">Transmembrane helix</keyword>
<keyword evidence="9" id="KW-0902">Two-component regulatory system</keyword>
<keyword evidence="7 14" id="KW-0418">Kinase</keyword>
<keyword evidence="6 11" id="KW-0812">Transmembrane</keyword>
<dbReference type="Gene3D" id="1.10.287.130">
    <property type="match status" value="1"/>
</dbReference>
<dbReference type="CDD" id="cd06225">
    <property type="entry name" value="HAMP"/>
    <property type="match status" value="1"/>
</dbReference>
<dbReference type="PANTHER" id="PTHR45436:SF5">
    <property type="entry name" value="SENSOR HISTIDINE KINASE TRCS"/>
    <property type="match status" value="1"/>
</dbReference>
<keyword evidence="5" id="KW-0808">Transferase</keyword>
<evidence type="ECO:0000313" key="14">
    <source>
        <dbReference type="EMBL" id="GIF81960.1"/>
    </source>
</evidence>
<keyword evidence="10 11" id="KW-0472">Membrane</keyword>
<dbReference type="InterPro" id="IPR036097">
    <property type="entry name" value="HisK_dim/P_sf"/>
</dbReference>
<sequence length="452" mass="47610">MTGRPSLTNRLTIIAAAAVTVVAVAVGILALLALHQTLISQTDRELQAIAAGPLSDLTPATAANIPPNPLDAQQDVRMQIRFPTGTITVPRASTPLPWTADDEAVASGARARSTYTADTDQGRFRVLTFTGPHGQTIQLARSLASADATVQRFGTLIAALIVAAAAVAAVAGRFVARAGLRPVGQLTAAATHVAETRDLSSPIPTAGHDEIARLGQAFNHMLTRLGDAQQQQRDLIEDAAHELRTPMASMRTNVEVLIHAGDRLTDGDRTALLSDLDLQSVELADLVANLVDLARSRTTDEPMTAVDLTELGESAISLAEAHFPQTRFRLHAPDTVTARVRPATLQRAMVNLLDNAAKFGAVGQTVELHLSTGPGASRTAHISVLDRNPVIPADERERVFHRFHRLDTSRAVAGSGLGLAIVAQAAAAHNGTATVTPRPGGGNRFQIAIPAT</sequence>
<protein>
    <recommendedName>
        <fullName evidence="3">histidine kinase</fullName>
        <ecNumber evidence="3">2.7.13.3</ecNumber>
    </recommendedName>
</protein>
<dbReference type="PRINTS" id="PR00344">
    <property type="entry name" value="BCTRLSENSOR"/>
</dbReference>
<evidence type="ECO:0000256" key="5">
    <source>
        <dbReference type="ARBA" id="ARBA00022679"/>
    </source>
</evidence>
<dbReference type="SUPFAM" id="SSF158472">
    <property type="entry name" value="HAMP domain-like"/>
    <property type="match status" value="1"/>
</dbReference>
<keyword evidence="15" id="KW-1185">Reference proteome</keyword>
<dbReference type="InterPro" id="IPR003661">
    <property type="entry name" value="HisK_dim/P_dom"/>
</dbReference>
<dbReference type="AlphaFoldDB" id="A0A8J3JN35"/>
<dbReference type="PROSITE" id="PS50885">
    <property type="entry name" value="HAMP"/>
    <property type="match status" value="1"/>
</dbReference>
<dbReference type="InterPro" id="IPR003660">
    <property type="entry name" value="HAMP_dom"/>
</dbReference>
<dbReference type="Pfam" id="PF00512">
    <property type="entry name" value="HisKA"/>
    <property type="match status" value="1"/>
</dbReference>
<dbReference type="PANTHER" id="PTHR45436">
    <property type="entry name" value="SENSOR HISTIDINE KINASE YKOH"/>
    <property type="match status" value="1"/>
</dbReference>
<keyword evidence="4" id="KW-0597">Phosphoprotein</keyword>
<dbReference type="CDD" id="cd00082">
    <property type="entry name" value="HisKA"/>
    <property type="match status" value="1"/>
</dbReference>
<dbReference type="InterPro" id="IPR050428">
    <property type="entry name" value="TCS_sensor_his_kinase"/>
</dbReference>
<proteinExistence type="predicted"/>
<dbReference type="InterPro" id="IPR004358">
    <property type="entry name" value="Sig_transdc_His_kin-like_C"/>
</dbReference>
<comment type="catalytic activity">
    <reaction evidence="1">
        <text>ATP + protein L-histidine = ADP + protein N-phospho-L-histidine.</text>
        <dbReference type="EC" id="2.7.13.3"/>
    </reaction>
</comment>
<dbReference type="PROSITE" id="PS50109">
    <property type="entry name" value="HIS_KIN"/>
    <property type="match status" value="1"/>
</dbReference>
<dbReference type="InterPro" id="IPR003594">
    <property type="entry name" value="HATPase_dom"/>
</dbReference>
<evidence type="ECO:0000256" key="7">
    <source>
        <dbReference type="ARBA" id="ARBA00022777"/>
    </source>
</evidence>
<dbReference type="Gene3D" id="6.10.340.10">
    <property type="match status" value="1"/>
</dbReference>
<dbReference type="GO" id="GO:0000155">
    <property type="term" value="F:phosphorelay sensor kinase activity"/>
    <property type="evidence" value="ECO:0007669"/>
    <property type="project" value="InterPro"/>
</dbReference>
<dbReference type="InterPro" id="IPR036890">
    <property type="entry name" value="HATPase_C_sf"/>
</dbReference>
<evidence type="ECO:0000256" key="6">
    <source>
        <dbReference type="ARBA" id="ARBA00022692"/>
    </source>
</evidence>
<dbReference type="SMART" id="SM00388">
    <property type="entry name" value="HisKA"/>
    <property type="match status" value="1"/>
</dbReference>
<evidence type="ECO:0000256" key="2">
    <source>
        <dbReference type="ARBA" id="ARBA00004236"/>
    </source>
</evidence>
<dbReference type="Gene3D" id="3.30.565.10">
    <property type="entry name" value="Histidine kinase-like ATPase, C-terminal domain"/>
    <property type="match status" value="1"/>
</dbReference>
<feature type="transmembrane region" description="Helical" evidence="11">
    <location>
        <begin position="153"/>
        <end position="176"/>
    </location>
</feature>
<evidence type="ECO:0000259" key="13">
    <source>
        <dbReference type="PROSITE" id="PS50885"/>
    </source>
</evidence>
<accession>A0A8J3JN35</accession>
<feature type="transmembrane region" description="Helical" evidence="11">
    <location>
        <begin position="12"/>
        <end position="34"/>
    </location>
</feature>
<dbReference type="Proteomes" id="UP000601223">
    <property type="component" value="Unassembled WGS sequence"/>
</dbReference>
<dbReference type="RefSeq" id="WP_203746684.1">
    <property type="nucleotide sequence ID" value="NZ_BONF01000017.1"/>
</dbReference>
<evidence type="ECO:0000256" key="1">
    <source>
        <dbReference type="ARBA" id="ARBA00000085"/>
    </source>
</evidence>
<dbReference type="Pfam" id="PF02518">
    <property type="entry name" value="HATPase_c"/>
    <property type="match status" value="1"/>
</dbReference>
<organism evidence="14 15">
    <name type="scientific">Catellatospora bangladeshensis</name>
    <dbReference type="NCBI Taxonomy" id="310355"/>
    <lineage>
        <taxon>Bacteria</taxon>
        <taxon>Bacillati</taxon>
        <taxon>Actinomycetota</taxon>
        <taxon>Actinomycetes</taxon>
        <taxon>Micromonosporales</taxon>
        <taxon>Micromonosporaceae</taxon>
        <taxon>Catellatospora</taxon>
    </lineage>
</organism>
<dbReference type="InterPro" id="IPR005467">
    <property type="entry name" value="His_kinase_dom"/>
</dbReference>
<evidence type="ECO:0000256" key="9">
    <source>
        <dbReference type="ARBA" id="ARBA00023012"/>
    </source>
</evidence>